<evidence type="ECO:0000256" key="6">
    <source>
        <dbReference type="SAM" id="Phobius"/>
    </source>
</evidence>
<accession>A0ABM6F197</accession>
<name>A0ABM6F197_9BURK</name>
<dbReference type="Proteomes" id="UP000177515">
    <property type="component" value="Chromosome 1"/>
</dbReference>
<evidence type="ECO:0000256" key="3">
    <source>
        <dbReference type="ARBA" id="ARBA00022692"/>
    </source>
</evidence>
<evidence type="ECO:0000256" key="2">
    <source>
        <dbReference type="ARBA" id="ARBA00022448"/>
    </source>
</evidence>
<feature type="transmembrane region" description="Helical" evidence="6">
    <location>
        <begin position="288"/>
        <end position="310"/>
    </location>
</feature>
<dbReference type="Gene3D" id="1.20.1250.20">
    <property type="entry name" value="MFS general substrate transporter like domains"/>
    <property type="match status" value="1"/>
</dbReference>
<reference evidence="7 8" key="1">
    <citation type="submission" date="2016-10" db="EMBL/GenBank/DDBJ databases">
        <title>Complete genome sequences of three Cupriavidus strains isolated from various Malaysian environments.</title>
        <authorList>
            <person name="Abdullah A.A.-A."/>
            <person name="Shafie N.A.H."/>
            <person name="Lau N.S."/>
        </authorList>
    </citation>
    <scope>NUCLEOTIDE SEQUENCE [LARGE SCALE GENOMIC DNA]</scope>
    <source>
        <strain evidence="7 8">USMAA1020</strain>
    </source>
</reference>
<evidence type="ECO:0000313" key="8">
    <source>
        <dbReference type="Proteomes" id="UP000177515"/>
    </source>
</evidence>
<comment type="subcellular location">
    <subcellularLocation>
        <location evidence="1">Endomembrane system</location>
        <topology evidence="1">Multi-pass membrane protein</topology>
    </subcellularLocation>
</comment>
<dbReference type="InterPro" id="IPR050495">
    <property type="entry name" value="ATG22/LtaA_families"/>
</dbReference>
<keyword evidence="2" id="KW-0813">Transport</keyword>
<dbReference type="Pfam" id="PF11700">
    <property type="entry name" value="ATG22"/>
    <property type="match status" value="1"/>
</dbReference>
<protein>
    <submittedName>
        <fullName evidence="7">MFS transporter</fullName>
    </submittedName>
</protein>
<dbReference type="SUPFAM" id="SSF103473">
    <property type="entry name" value="MFS general substrate transporter"/>
    <property type="match status" value="2"/>
</dbReference>
<feature type="transmembrane region" description="Helical" evidence="6">
    <location>
        <begin position="87"/>
        <end position="105"/>
    </location>
</feature>
<feature type="transmembrane region" description="Helical" evidence="6">
    <location>
        <begin position="111"/>
        <end position="130"/>
    </location>
</feature>
<dbReference type="PANTHER" id="PTHR23519:SF1">
    <property type="entry name" value="AUTOPHAGY-RELATED PROTEIN 22"/>
    <property type="match status" value="1"/>
</dbReference>
<keyword evidence="3 6" id="KW-0812">Transmembrane</keyword>
<feature type="transmembrane region" description="Helical" evidence="6">
    <location>
        <begin position="59"/>
        <end position="75"/>
    </location>
</feature>
<feature type="transmembrane region" description="Helical" evidence="6">
    <location>
        <begin position="408"/>
        <end position="427"/>
    </location>
</feature>
<feature type="transmembrane region" description="Helical" evidence="6">
    <location>
        <begin position="151"/>
        <end position="174"/>
    </location>
</feature>
<feature type="transmembrane region" description="Helical" evidence="6">
    <location>
        <begin position="372"/>
        <end position="396"/>
    </location>
</feature>
<dbReference type="InterPro" id="IPR036259">
    <property type="entry name" value="MFS_trans_sf"/>
</dbReference>
<gene>
    <name evidence="7" type="ORF">BKK80_04425</name>
</gene>
<evidence type="ECO:0000256" key="4">
    <source>
        <dbReference type="ARBA" id="ARBA00022989"/>
    </source>
</evidence>
<dbReference type="PANTHER" id="PTHR23519">
    <property type="entry name" value="AUTOPHAGY-RELATED PROTEIN 22"/>
    <property type="match status" value="1"/>
</dbReference>
<feature type="transmembrane region" description="Helical" evidence="6">
    <location>
        <begin position="439"/>
        <end position="458"/>
    </location>
</feature>
<feature type="transmembrane region" description="Helical" evidence="6">
    <location>
        <begin position="28"/>
        <end position="47"/>
    </location>
</feature>
<dbReference type="InterPro" id="IPR024671">
    <property type="entry name" value="Atg22-like"/>
</dbReference>
<keyword evidence="4 6" id="KW-1133">Transmembrane helix</keyword>
<feature type="transmembrane region" description="Helical" evidence="6">
    <location>
        <begin position="322"/>
        <end position="342"/>
    </location>
</feature>
<keyword evidence="5 6" id="KW-0472">Membrane</keyword>
<dbReference type="EMBL" id="CP017754">
    <property type="protein sequence ID" value="AOZ05154.1"/>
    <property type="molecule type" value="Genomic_DNA"/>
</dbReference>
<keyword evidence="8" id="KW-1185">Reference proteome</keyword>
<feature type="transmembrane region" description="Helical" evidence="6">
    <location>
        <begin position="259"/>
        <end position="282"/>
    </location>
</feature>
<organism evidence="7 8">
    <name type="scientific">Cupriavidus malaysiensis</name>
    <dbReference type="NCBI Taxonomy" id="367825"/>
    <lineage>
        <taxon>Bacteria</taxon>
        <taxon>Pseudomonadati</taxon>
        <taxon>Pseudomonadota</taxon>
        <taxon>Betaproteobacteria</taxon>
        <taxon>Burkholderiales</taxon>
        <taxon>Burkholderiaceae</taxon>
        <taxon>Cupriavidus</taxon>
    </lineage>
</organism>
<proteinExistence type="predicted"/>
<evidence type="ECO:0000313" key="7">
    <source>
        <dbReference type="EMBL" id="AOZ05154.1"/>
    </source>
</evidence>
<evidence type="ECO:0000256" key="5">
    <source>
        <dbReference type="ARBA" id="ARBA00023136"/>
    </source>
</evidence>
<feature type="transmembrane region" description="Helical" evidence="6">
    <location>
        <begin position="203"/>
        <end position="222"/>
    </location>
</feature>
<sequence length="468" mass="49875">MTTTAVPGDRLDLGAVSWSLFEAGRNPFVMLVTIYVFMPYFSTVMVGDPVKGQALVATYGQWAGWIIALTAPLLGASIDRIGPRKPLLLVSTLVMAVLMMSLWWARPDLTGLGIGGVVVAATLINVLFGYTEVLHNAMLAQAAGPRLAHKASGLGLALSNAVSVLVLVFVLWAFALPGKVPWGWIPAQPLFGMDPAAHEPERIVGPIAGVLCVLGALPMFLFTPDAARTGNGIARSLREGLRTLLGMVGKLRGHRDMTAFLLARMLYVDAMTAVLLFSGVYAAGVMKWHTLTMLSYGVLLSVFAALGGILGSRLDAALGPKVAVRIEVLMTLVGLVCVIGMAPERILYFWHYDAATAAPLWNGPFFRTWPDLLYLLIGFSNAAFITASYSSSRTLLLRLSPPGESGAFFGIFALSGTATMWLGSFLVHYATATFHSQQAGMGAIVVLMSCGWIGMCFVRGGGRLAPHG</sequence>
<evidence type="ECO:0000256" key="1">
    <source>
        <dbReference type="ARBA" id="ARBA00004127"/>
    </source>
</evidence>